<dbReference type="GeneID" id="87884337"/>
<evidence type="ECO:0000313" key="3">
    <source>
        <dbReference type="Proteomes" id="UP001273166"/>
    </source>
</evidence>
<reference evidence="2" key="1">
    <citation type="journal article" date="2023" name="Mol. Phylogenet. Evol.">
        <title>Genome-scale phylogeny and comparative genomics of the fungal order Sordariales.</title>
        <authorList>
            <person name="Hensen N."/>
            <person name="Bonometti L."/>
            <person name="Westerberg I."/>
            <person name="Brannstrom I.O."/>
            <person name="Guillou S."/>
            <person name="Cros-Aarteil S."/>
            <person name="Calhoun S."/>
            <person name="Haridas S."/>
            <person name="Kuo A."/>
            <person name="Mondo S."/>
            <person name="Pangilinan J."/>
            <person name="Riley R."/>
            <person name="LaButti K."/>
            <person name="Andreopoulos B."/>
            <person name="Lipzen A."/>
            <person name="Chen C."/>
            <person name="Yan M."/>
            <person name="Daum C."/>
            <person name="Ng V."/>
            <person name="Clum A."/>
            <person name="Steindorff A."/>
            <person name="Ohm R.A."/>
            <person name="Martin F."/>
            <person name="Silar P."/>
            <person name="Natvig D.O."/>
            <person name="Lalanne C."/>
            <person name="Gautier V."/>
            <person name="Ament-Velasquez S.L."/>
            <person name="Kruys A."/>
            <person name="Hutchinson M.I."/>
            <person name="Powell A.J."/>
            <person name="Barry K."/>
            <person name="Miller A.N."/>
            <person name="Grigoriev I.V."/>
            <person name="Debuchy R."/>
            <person name="Gladieux P."/>
            <person name="Hiltunen Thoren M."/>
            <person name="Johannesson H."/>
        </authorList>
    </citation>
    <scope>NUCLEOTIDE SEQUENCE</scope>
    <source>
        <strain evidence="2">CBS 333.67</strain>
    </source>
</reference>
<feature type="compositionally biased region" description="Basic and acidic residues" evidence="1">
    <location>
        <begin position="151"/>
        <end position="165"/>
    </location>
</feature>
<protein>
    <submittedName>
        <fullName evidence="2">Uncharacterized protein</fullName>
    </submittedName>
</protein>
<dbReference type="RefSeq" id="XP_062725261.1">
    <property type="nucleotide sequence ID" value="XM_062865508.1"/>
</dbReference>
<keyword evidence="3" id="KW-1185">Reference proteome</keyword>
<accession>A0AAJ0M562</accession>
<feature type="region of interest" description="Disordered" evidence="1">
    <location>
        <begin position="133"/>
        <end position="185"/>
    </location>
</feature>
<organism evidence="2 3">
    <name type="scientific">Chaetomium strumarium</name>
    <dbReference type="NCBI Taxonomy" id="1170767"/>
    <lineage>
        <taxon>Eukaryota</taxon>
        <taxon>Fungi</taxon>
        <taxon>Dikarya</taxon>
        <taxon>Ascomycota</taxon>
        <taxon>Pezizomycotina</taxon>
        <taxon>Sordariomycetes</taxon>
        <taxon>Sordariomycetidae</taxon>
        <taxon>Sordariales</taxon>
        <taxon>Chaetomiaceae</taxon>
        <taxon>Chaetomium</taxon>
    </lineage>
</organism>
<evidence type="ECO:0000313" key="2">
    <source>
        <dbReference type="EMBL" id="KAK3309481.1"/>
    </source>
</evidence>
<comment type="caution">
    <text evidence="2">The sequence shown here is derived from an EMBL/GenBank/DDBJ whole genome shotgun (WGS) entry which is preliminary data.</text>
</comment>
<dbReference type="EMBL" id="JAUDZG010000001">
    <property type="protein sequence ID" value="KAK3309481.1"/>
    <property type="molecule type" value="Genomic_DNA"/>
</dbReference>
<proteinExistence type="predicted"/>
<reference evidence="2" key="2">
    <citation type="submission" date="2023-06" db="EMBL/GenBank/DDBJ databases">
        <authorList>
            <consortium name="Lawrence Berkeley National Laboratory"/>
            <person name="Mondo S.J."/>
            <person name="Hensen N."/>
            <person name="Bonometti L."/>
            <person name="Westerberg I."/>
            <person name="Brannstrom I.O."/>
            <person name="Guillou S."/>
            <person name="Cros-Aarteil S."/>
            <person name="Calhoun S."/>
            <person name="Haridas S."/>
            <person name="Kuo A."/>
            <person name="Pangilinan J."/>
            <person name="Riley R."/>
            <person name="Labutti K."/>
            <person name="Andreopoulos B."/>
            <person name="Lipzen A."/>
            <person name="Chen C."/>
            <person name="Yanf M."/>
            <person name="Daum C."/>
            <person name="Ng V."/>
            <person name="Clum A."/>
            <person name="Steindorff A."/>
            <person name="Ohm R."/>
            <person name="Martin F."/>
            <person name="Silar P."/>
            <person name="Natvig D."/>
            <person name="Lalanne C."/>
            <person name="Gautier V."/>
            <person name="Ament-Velasquez S.L."/>
            <person name="Kruys A."/>
            <person name="Hutchinson M.I."/>
            <person name="Powell A.J."/>
            <person name="Barry K."/>
            <person name="Miller A.N."/>
            <person name="Grigoriev I.V."/>
            <person name="Debuchy R."/>
            <person name="Gladieux P."/>
            <person name="Thoren M.H."/>
            <person name="Johannesson H."/>
        </authorList>
    </citation>
    <scope>NUCLEOTIDE SEQUENCE</scope>
    <source>
        <strain evidence="2">CBS 333.67</strain>
    </source>
</reference>
<dbReference type="Proteomes" id="UP001273166">
    <property type="component" value="Unassembled WGS sequence"/>
</dbReference>
<name>A0AAJ0M562_9PEZI</name>
<gene>
    <name evidence="2" type="ORF">B0T15DRAFT_4186</name>
</gene>
<sequence>MESLVVSFFASYLCARSLSFFVNFPSHVYPILFLPVVSSFHSYLHFSHDPYMRVESLHLFNLPGVLSAIKQERIEMLMSPRVFQIAVMLITPYISKGDMTSSRQPVPALYLHNPLPNCTASNDHSIQRMFIADEPVTSSKPQTPVPMNRNTKGEPARALYDHLEESPNSGAGGSDNQHRTRKSTS</sequence>
<evidence type="ECO:0000256" key="1">
    <source>
        <dbReference type="SAM" id="MobiDB-lite"/>
    </source>
</evidence>
<dbReference type="AlphaFoldDB" id="A0AAJ0M562"/>